<feature type="domain" description="HTH araC/xylS-type" evidence="4">
    <location>
        <begin position="211"/>
        <end position="312"/>
    </location>
</feature>
<dbReference type="PANTHER" id="PTHR46796:SF12">
    <property type="entry name" value="HTH-TYPE DNA-BINDING TRANSCRIPTIONAL ACTIVATOR EUTR"/>
    <property type="match status" value="1"/>
</dbReference>
<protein>
    <submittedName>
        <fullName evidence="5">Helix-turn-helix transcriptional regulator</fullName>
    </submittedName>
</protein>
<keyword evidence="1" id="KW-0805">Transcription regulation</keyword>
<accession>A0ABW7QAF4</accession>
<dbReference type="Pfam" id="PF12833">
    <property type="entry name" value="HTH_18"/>
    <property type="match status" value="1"/>
</dbReference>
<dbReference type="Proteomes" id="UP001610861">
    <property type="component" value="Unassembled WGS sequence"/>
</dbReference>
<evidence type="ECO:0000313" key="6">
    <source>
        <dbReference type="Proteomes" id="UP001610861"/>
    </source>
</evidence>
<dbReference type="Gene3D" id="1.10.10.60">
    <property type="entry name" value="Homeodomain-like"/>
    <property type="match status" value="1"/>
</dbReference>
<dbReference type="PROSITE" id="PS01124">
    <property type="entry name" value="HTH_ARAC_FAMILY_2"/>
    <property type="match status" value="1"/>
</dbReference>
<evidence type="ECO:0000256" key="2">
    <source>
        <dbReference type="ARBA" id="ARBA00023125"/>
    </source>
</evidence>
<dbReference type="PANTHER" id="PTHR46796">
    <property type="entry name" value="HTH-TYPE TRANSCRIPTIONAL ACTIVATOR RHAS-RELATED"/>
    <property type="match status" value="1"/>
</dbReference>
<sequence length="312" mass="34605">MDGYSRRMARTSDIDEARRSMDDLYRTPMALTADPTRDFRYEMAVATETGFAAAALRFGASCRSGTNAFPDVMVAHAVSGRHRWRVGSESGPGSVPFIVPPDREMRVEFSNSHIRTIGIDPALLRKVAQSLTGAEPGPLRLDGVNSDARHHALVTEALRFAEATLVGNAGLRDAPLARTQIVQQTIVSILTAYPIIELAARRADAAPRAVRRAVAFMEEHAREPITMTDVALAAGVSTRALQSAFQRRFEMTPSHYLRRLRLRSVHAELRNGFGPHASVRDIARRWGFVHAGRFARLYADEYGERPSDTLRR</sequence>
<dbReference type="InterPro" id="IPR009057">
    <property type="entry name" value="Homeodomain-like_sf"/>
</dbReference>
<evidence type="ECO:0000259" key="4">
    <source>
        <dbReference type="PROSITE" id="PS01124"/>
    </source>
</evidence>
<evidence type="ECO:0000256" key="1">
    <source>
        <dbReference type="ARBA" id="ARBA00023015"/>
    </source>
</evidence>
<keyword evidence="3" id="KW-0804">Transcription</keyword>
<name>A0ABW7QAF4_9MICO</name>
<dbReference type="RefSeq" id="WP_397557310.1">
    <property type="nucleotide sequence ID" value="NZ_JBIQWL010000006.1"/>
</dbReference>
<reference evidence="5 6" key="1">
    <citation type="submission" date="2024-09" db="EMBL/GenBank/DDBJ databases">
        <authorList>
            <person name="Pan X."/>
        </authorList>
    </citation>
    <scope>NUCLEOTIDE SEQUENCE [LARGE SCALE GENOMIC DNA]</scope>
    <source>
        <strain evidence="5 6">B2969</strain>
    </source>
</reference>
<evidence type="ECO:0000256" key="3">
    <source>
        <dbReference type="ARBA" id="ARBA00023163"/>
    </source>
</evidence>
<dbReference type="InterPro" id="IPR018060">
    <property type="entry name" value="HTH_AraC"/>
</dbReference>
<dbReference type="EMBL" id="JBIQWL010000006">
    <property type="protein sequence ID" value="MFH8251860.1"/>
    <property type="molecule type" value="Genomic_DNA"/>
</dbReference>
<dbReference type="SMART" id="SM00342">
    <property type="entry name" value="HTH_ARAC"/>
    <property type="match status" value="1"/>
</dbReference>
<keyword evidence="2" id="KW-0238">DNA-binding</keyword>
<dbReference type="InterPro" id="IPR050204">
    <property type="entry name" value="AraC_XylS_family_regulators"/>
</dbReference>
<organism evidence="5 6">
    <name type="scientific">Microbacterium alkaliflavum</name>
    <dbReference type="NCBI Taxonomy" id="3248839"/>
    <lineage>
        <taxon>Bacteria</taxon>
        <taxon>Bacillati</taxon>
        <taxon>Actinomycetota</taxon>
        <taxon>Actinomycetes</taxon>
        <taxon>Micrococcales</taxon>
        <taxon>Microbacteriaceae</taxon>
        <taxon>Microbacterium</taxon>
    </lineage>
</organism>
<dbReference type="SUPFAM" id="SSF46689">
    <property type="entry name" value="Homeodomain-like"/>
    <property type="match status" value="1"/>
</dbReference>
<gene>
    <name evidence="5" type="ORF">ACH3VR_15950</name>
</gene>
<comment type="caution">
    <text evidence="5">The sequence shown here is derived from an EMBL/GenBank/DDBJ whole genome shotgun (WGS) entry which is preliminary data.</text>
</comment>
<evidence type="ECO:0000313" key="5">
    <source>
        <dbReference type="EMBL" id="MFH8251860.1"/>
    </source>
</evidence>
<proteinExistence type="predicted"/>
<keyword evidence="6" id="KW-1185">Reference proteome</keyword>